<reference evidence="2 3" key="1">
    <citation type="submission" date="2016-09" db="EMBL/GenBank/DDBJ databases">
        <title>Alteromonas lipolytica, a new species isolated from sea water.</title>
        <authorList>
            <person name="Wu Y.-H."/>
            <person name="Cheng H."/>
            <person name="Xu X.-W."/>
        </authorList>
    </citation>
    <scope>NUCLEOTIDE SEQUENCE [LARGE SCALE GENOMIC DNA]</scope>
    <source>
        <strain evidence="2 3">JW12</strain>
    </source>
</reference>
<proteinExistence type="predicted"/>
<keyword evidence="3" id="KW-1185">Reference proteome</keyword>
<evidence type="ECO:0000313" key="2">
    <source>
        <dbReference type="EMBL" id="OFI36262.1"/>
    </source>
</evidence>
<dbReference type="STRING" id="1856405.BFC17_09070"/>
<protein>
    <recommendedName>
        <fullName evidence="1">AB hydrolase-1 domain-containing protein</fullName>
    </recommendedName>
</protein>
<evidence type="ECO:0000259" key="1">
    <source>
        <dbReference type="Pfam" id="PF12697"/>
    </source>
</evidence>
<dbReference type="InterPro" id="IPR029058">
    <property type="entry name" value="AB_hydrolase_fold"/>
</dbReference>
<name>A0A1E8FK15_9ALTE</name>
<organism evidence="2 3">
    <name type="scientific">Alteromonas lipolytica</name>
    <dbReference type="NCBI Taxonomy" id="1856405"/>
    <lineage>
        <taxon>Bacteria</taxon>
        <taxon>Pseudomonadati</taxon>
        <taxon>Pseudomonadota</taxon>
        <taxon>Gammaproteobacteria</taxon>
        <taxon>Alteromonadales</taxon>
        <taxon>Alteromonadaceae</taxon>
        <taxon>Alteromonas/Salinimonas group</taxon>
        <taxon>Alteromonas</taxon>
    </lineage>
</organism>
<dbReference type="EMBL" id="MJIC01000002">
    <property type="protein sequence ID" value="OFI36262.1"/>
    <property type="molecule type" value="Genomic_DNA"/>
</dbReference>
<dbReference type="PANTHER" id="PTHR37017">
    <property type="entry name" value="AB HYDROLASE-1 DOMAIN-CONTAINING PROTEIN-RELATED"/>
    <property type="match status" value="1"/>
</dbReference>
<dbReference type="OrthoDB" id="5296151at2"/>
<accession>A0A1E8FK15</accession>
<sequence length="249" mass="27622">MHSLTKLLVLILLIFSARPVYATVLIFEAGFGQDETTWQPLLKALPDTYKVVTYTRQSIADPAAKPTSIAQDVSHLLKKVKQYQGEEILLVGHSYGGLVVAEAALLAPELIDGVILLEPTVRSQRKQFQAIDRARIAADDALLKKYIPPRLAPQLELLMQQLDDSAIDSYPLPVQLPVVLVTSTRVEPEPLFFEETAAGKQQWLALHQALIANSEEALHIRSRHFGHNPHIEAPAMVAATILQLIEQLH</sequence>
<dbReference type="InterPro" id="IPR052897">
    <property type="entry name" value="Sec-Metab_Biosynth_Hydrolase"/>
</dbReference>
<dbReference type="SUPFAM" id="SSF53474">
    <property type="entry name" value="alpha/beta-Hydrolases"/>
    <property type="match status" value="1"/>
</dbReference>
<dbReference type="RefSeq" id="WP_070174669.1">
    <property type="nucleotide sequence ID" value="NZ_BMJR01000007.1"/>
</dbReference>
<dbReference type="Gene3D" id="3.40.50.1820">
    <property type="entry name" value="alpha/beta hydrolase"/>
    <property type="match status" value="1"/>
</dbReference>
<dbReference type="PANTHER" id="PTHR37017:SF11">
    <property type="entry name" value="ESTERASE_LIPASE_THIOESTERASE DOMAIN-CONTAINING PROTEIN"/>
    <property type="match status" value="1"/>
</dbReference>
<dbReference type="Pfam" id="PF12697">
    <property type="entry name" value="Abhydrolase_6"/>
    <property type="match status" value="1"/>
</dbReference>
<dbReference type="AlphaFoldDB" id="A0A1E8FK15"/>
<dbReference type="Proteomes" id="UP000176037">
    <property type="component" value="Unassembled WGS sequence"/>
</dbReference>
<feature type="domain" description="AB hydrolase-1" evidence="1">
    <location>
        <begin position="29"/>
        <end position="215"/>
    </location>
</feature>
<comment type="caution">
    <text evidence="2">The sequence shown here is derived from an EMBL/GenBank/DDBJ whole genome shotgun (WGS) entry which is preliminary data.</text>
</comment>
<evidence type="ECO:0000313" key="3">
    <source>
        <dbReference type="Proteomes" id="UP000176037"/>
    </source>
</evidence>
<gene>
    <name evidence="2" type="ORF">BFC17_09070</name>
</gene>
<dbReference type="InterPro" id="IPR000073">
    <property type="entry name" value="AB_hydrolase_1"/>
</dbReference>